<sequence length="244" mass="28095">MAKKTKKIILLAAILLMIGVLSFTQLPKDPAPFLSDKQVIKRINSFFSEAQPKIIQDRIFLDDTHVFVPFISEDDGYGMSFWIWKNNKWRAASVNEGGQPQVWNGEKKSKIIWNINPKDDVGEIRFFLKKEREFMVADGVDTYQPGMEMMHRITLQEKMYGVEEYPDHWQELMTQYAKIQAEDGQNEFLALGDGLQVFTSFYDAKGKETSPHTSFTGNGYSTGNDFVDVPFLVQVHENELEGEY</sequence>
<dbReference type="EMBL" id="LNNH01000032">
    <property type="protein sequence ID" value="KWW16506.1"/>
    <property type="molecule type" value="Genomic_DNA"/>
</dbReference>
<accession>A0A109MVP1</accession>
<dbReference type="AlphaFoldDB" id="A0A109MVP1"/>
<name>A0A109MVP1_9BACI</name>
<comment type="caution">
    <text evidence="1">The sequence shown here is derived from an EMBL/GenBank/DDBJ whole genome shotgun (WGS) entry which is preliminary data.</text>
</comment>
<dbReference type="RefSeq" id="WP_061143239.1">
    <property type="nucleotide sequence ID" value="NZ_LNNH01000032.1"/>
</dbReference>
<organism evidence="1 2">
    <name type="scientific">Peribacillus simplex</name>
    <dbReference type="NCBI Taxonomy" id="1478"/>
    <lineage>
        <taxon>Bacteria</taxon>
        <taxon>Bacillati</taxon>
        <taxon>Bacillota</taxon>
        <taxon>Bacilli</taxon>
        <taxon>Bacillales</taxon>
        <taxon>Bacillaceae</taxon>
        <taxon>Peribacillus</taxon>
    </lineage>
</organism>
<dbReference type="Proteomes" id="UP000064189">
    <property type="component" value="Unassembled WGS sequence"/>
</dbReference>
<reference evidence="1 2" key="1">
    <citation type="submission" date="2015-11" db="EMBL/GenBank/DDBJ databases">
        <title>Genome Sequence of Bacillus simplex strain VanAntwerpen2.</title>
        <authorList>
            <person name="Couger M.B."/>
        </authorList>
    </citation>
    <scope>NUCLEOTIDE SEQUENCE [LARGE SCALE GENOMIC DNA]</scope>
    <source>
        <strain evidence="1 2">VanAntwerpen02</strain>
    </source>
</reference>
<evidence type="ECO:0000313" key="2">
    <source>
        <dbReference type="Proteomes" id="UP000064189"/>
    </source>
</evidence>
<gene>
    <name evidence="1" type="ORF">AS888_24030</name>
</gene>
<protein>
    <submittedName>
        <fullName evidence="1">Uncharacterized protein</fullName>
    </submittedName>
</protein>
<keyword evidence="2" id="KW-1185">Reference proteome</keyword>
<evidence type="ECO:0000313" key="1">
    <source>
        <dbReference type="EMBL" id="KWW16506.1"/>
    </source>
</evidence>
<proteinExistence type="predicted"/>